<dbReference type="GO" id="GO:0005737">
    <property type="term" value="C:cytoplasm"/>
    <property type="evidence" value="ECO:0007669"/>
    <property type="project" value="TreeGrafter"/>
</dbReference>
<comment type="similarity">
    <text evidence="2 8">Belongs to the glycosyltransferase 92 family.</text>
</comment>
<evidence type="ECO:0000256" key="2">
    <source>
        <dbReference type="ARBA" id="ARBA00007647"/>
    </source>
</evidence>
<dbReference type="EC" id="2.4.1.-" evidence="8"/>
<dbReference type="GO" id="GO:0016020">
    <property type="term" value="C:membrane"/>
    <property type="evidence" value="ECO:0007669"/>
    <property type="project" value="UniProtKB-SubCell"/>
</dbReference>
<evidence type="ECO:0000256" key="4">
    <source>
        <dbReference type="ARBA" id="ARBA00022679"/>
    </source>
</evidence>
<evidence type="ECO:0000313" key="10">
    <source>
        <dbReference type="Proteomes" id="UP001141806"/>
    </source>
</evidence>
<reference evidence="9" key="1">
    <citation type="journal article" date="2023" name="Plant J.">
        <title>The genome of the king protea, Protea cynaroides.</title>
        <authorList>
            <person name="Chang J."/>
            <person name="Duong T.A."/>
            <person name="Schoeman C."/>
            <person name="Ma X."/>
            <person name="Roodt D."/>
            <person name="Barker N."/>
            <person name="Li Z."/>
            <person name="Van de Peer Y."/>
            <person name="Mizrachi E."/>
        </authorList>
    </citation>
    <scope>NUCLEOTIDE SEQUENCE</scope>
    <source>
        <tissue evidence="9">Young leaves</tissue>
    </source>
</reference>
<evidence type="ECO:0000256" key="1">
    <source>
        <dbReference type="ARBA" id="ARBA00004167"/>
    </source>
</evidence>
<organism evidence="9 10">
    <name type="scientific">Protea cynaroides</name>
    <dbReference type="NCBI Taxonomy" id="273540"/>
    <lineage>
        <taxon>Eukaryota</taxon>
        <taxon>Viridiplantae</taxon>
        <taxon>Streptophyta</taxon>
        <taxon>Embryophyta</taxon>
        <taxon>Tracheophyta</taxon>
        <taxon>Spermatophyta</taxon>
        <taxon>Magnoliopsida</taxon>
        <taxon>Proteales</taxon>
        <taxon>Proteaceae</taxon>
        <taxon>Protea</taxon>
    </lineage>
</organism>
<keyword evidence="7" id="KW-0472">Membrane</keyword>
<protein>
    <recommendedName>
        <fullName evidence="8">Glycosyltransferase family 92 protein</fullName>
        <ecNumber evidence="8">2.4.1.-</ecNumber>
    </recommendedName>
</protein>
<dbReference type="InterPro" id="IPR008166">
    <property type="entry name" value="Glyco_transf_92"/>
</dbReference>
<keyword evidence="10" id="KW-1185">Reference proteome</keyword>
<accession>A0A9Q0HES6</accession>
<evidence type="ECO:0000256" key="3">
    <source>
        <dbReference type="ARBA" id="ARBA00022676"/>
    </source>
</evidence>
<evidence type="ECO:0000256" key="6">
    <source>
        <dbReference type="ARBA" id="ARBA00022989"/>
    </source>
</evidence>
<evidence type="ECO:0000313" key="9">
    <source>
        <dbReference type="EMBL" id="KAJ4965107.1"/>
    </source>
</evidence>
<keyword evidence="3 8" id="KW-0328">Glycosyltransferase</keyword>
<dbReference type="GO" id="GO:0016757">
    <property type="term" value="F:glycosyltransferase activity"/>
    <property type="evidence" value="ECO:0007669"/>
    <property type="project" value="UniProtKB-UniRule"/>
</dbReference>
<keyword evidence="4 8" id="KW-0808">Transferase</keyword>
<evidence type="ECO:0000256" key="5">
    <source>
        <dbReference type="ARBA" id="ARBA00022692"/>
    </source>
</evidence>
<dbReference type="Proteomes" id="UP001141806">
    <property type="component" value="Unassembled WGS sequence"/>
</dbReference>
<evidence type="ECO:0000256" key="7">
    <source>
        <dbReference type="ARBA" id="ARBA00023136"/>
    </source>
</evidence>
<comment type="subcellular location">
    <subcellularLocation>
        <location evidence="1">Membrane</location>
        <topology evidence="1">Single-pass membrane protein</topology>
    </subcellularLocation>
</comment>
<sequence length="438" mass="49845">MAEPGSRNRDIMRTICAGSNLVAEAMNLLANYLVGRLVVGIGEEKNKATYEIRLLAKSGVNNRQGVNRSPTELGCVFGNGVVTDVISSTQEVFRCRHPDETALSRLFGKNIKISLQLVEKNKVVVVPSVAYYTPRRKPPTTATAASAAAARKEKSLLCACTMVHNVAKFLKEWAHYHSKLGVEKFFLYDNGSDDGLDQVVTELRESYNITISTLLWPWPKTQEAGFSHSALHARESCAWMMYMDVDEFVFSPSWINDSRSSVNMLRSLLPSSSTVPVGQVGIRCLEFGPSKQRSNPLQGVTQGYTCRRRLDQRHKSMVLLDAVDESLMNVIHHFRLKEGYRMKWLRMEEGVVNHYKYQAWPEFKKKFRQRVSAYVADWKKEANPNSNDRTPGLGFLPVEPKDWDNKFCELNDTRLQQVTQRWFGSKSRTGFKMAWQDE</sequence>
<dbReference type="Pfam" id="PF01697">
    <property type="entry name" value="Glyco_transf_92"/>
    <property type="match status" value="1"/>
</dbReference>
<gene>
    <name evidence="9" type="ORF">NE237_016956</name>
</gene>
<comment type="caution">
    <text evidence="9">The sequence shown here is derived from an EMBL/GenBank/DDBJ whole genome shotgun (WGS) entry which is preliminary data.</text>
</comment>
<keyword evidence="6" id="KW-1133">Transmembrane helix</keyword>
<dbReference type="PANTHER" id="PTHR21461:SF69">
    <property type="entry name" value="GLYCOSYLTRANSFERASE FAMILY 92 PROTEIN"/>
    <property type="match status" value="1"/>
</dbReference>
<dbReference type="OrthoDB" id="2526284at2759"/>
<proteinExistence type="inferred from homology"/>
<name>A0A9Q0HES6_9MAGN</name>
<dbReference type="EMBL" id="JAMYWD010000007">
    <property type="protein sequence ID" value="KAJ4965107.1"/>
    <property type="molecule type" value="Genomic_DNA"/>
</dbReference>
<evidence type="ECO:0000256" key="8">
    <source>
        <dbReference type="RuleBase" id="RU366017"/>
    </source>
</evidence>
<dbReference type="AlphaFoldDB" id="A0A9Q0HES6"/>
<keyword evidence="5" id="KW-0812">Transmembrane</keyword>
<dbReference type="PANTHER" id="PTHR21461">
    <property type="entry name" value="GLYCOSYLTRANSFERASE FAMILY 92 PROTEIN"/>
    <property type="match status" value="1"/>
</dbReference>